<keyword evidence="1" id="KW-0479">Metal-binding</keyword>
<reference evidence="3" key="1">
    <citation type="submission" date="2020-09" db="EMBL/GenBank/DDBJ databases">
        <title>Genome-Enabled Discovery of Anthraquinone Biosynthesis in Senna tora.</title>
        <authorList>
            <person name="Kang S.-H."/>
            <person name="Pandey R.P."/>
            <person name="Lee C.-M."/>
            <person name="Sim J.-S."/>
            <person name="Jeong J.-T."/>
            <person name="Choi B.-S."/>
            <person name="Jung M."/>
            <person name="Ginzburg D."/>
            <person name="Zhao K."/>
            <person name="Won S.Y."/>
            <person name="Oh T.-J."/>
            <person name="Yu Y."/>
            <person name="Kim N.-H."/>
            <person name="Lee O.R."/>
            <person name="Lee T.-H."/>
            <person name="Bashyal P."/>
            <person name="Kim T.-S."/>
            <person name="Lee W.-H."/>
            <person name="Kawkins C."/>
            <person name="Kim C.-K."/>
            <person name="Kim J.S."/>
            <person name="Ahn B.O."/>
            <person name="Rhee S.Y."/>
            <person name="Sohng J.K."/>
        </authorList>
    </citation>
    <scope>NUCLEOTIDE SEQUENCE</scope>
    <source>
        <tissue evidence="3">Leaf</tissue>
    </source>
</reference>
<comment type="caution">
    <text evidence="3">The sequence shown here is derived from an EMBL/GenBank/DDBJ whole genome shotgun (WGS) entry which is preliminary data.</text>
</comment>
<feature type="domain" description="CCHC-type" evidence="2">
    <location>
        <begin position="3"/>
        <end position="16"/>
    </location>
</feature>
<dbReference type="AlphaFoldDB" id="A0A834SX00"/>
<name>A0A834SX00_9FABA</name>
<protein>
    <recommendedName>
        <fullName evidence="2">CCHC-type domain-containing protein</fullName>
    </recommendedName>
</protein>
<evidence type="ECO:0000313" key="3">
    <source>
        <dbReference type="EMBL" id="KAF7812093.1"/>
    </source>
</evidence>
<gene>
    <name evidence="3" type="ORF">G2W53_033069</name>
</gene>
<accession>A0A834SX00</accession>
<keyword evidence="4" id="KW-1185">Reference proteome</keyword>
<evidence type="ECO:0000313" key="4">
    <source>
        <dbReference type="Proteomes" id="UP000634136"/>
    </source>
</evidence>
<dbReference type="GO" id="GO:0003676">
    <property type="term" value="F:nucleic acid binding"/>
    <property type="evidence" value="ECO:0007669"/>
    <property type="project" value="InterPro"/>
</dbReference>
<dbReference type="GO" id="GO:0008270">
    <property type="term" value="F:zinc ion binding"/>
    <property type="evidence" value="ECO:0007669"/>
    <property type="project" value="UniProtKB-KW"/>
</dbReference>
<evidence type="ECO:0000259" key="2">
    <source>
        <dbReference type="PROSITE" id="PS50158"/>
    </source>
</evidence>
<evidence type="ECO:0000256" key="1">
    <source>
        <dbReference type="PROSITE-ProRule" id="PRU00047"/>
    </source>
</evidence>
<proteinExistence type="predicted"/>
<dbReference type="Proteomes" id="UP000634136">
    <property type="component" value="Unassembled WGS sequence"/>
</dbReference>
<dbReference type="EMBL" id="JAAIUW010000010">
    <property type="protein sequence ID" value="KAF7812093.1"/>
    <property type="molecule type" value="Genomic_DNA"/>
</dbReference>
<organism evidence="3 4">
    <name type="scientific">Senna tora</name>
    <dbReference type="NCBI Taxonomy" id="362788"/>
    <lineage>
        <taxon>Eukaryota</taxon>
        <taxon>Viridiplantae</taxon>
        <taxon>Streptophyta</taxon>
        <taxon>Embryophyta</taxon>
        <taxon>Tracheophyta</taxon>
        <taxon>Spermatophyta</taxon>
        <taxon>Magnoliopsida</taxon>
        <taxon>eudicotyledons</taxon>
        <taxon>Gunneridae</taxon>
        <taxon>Pentapetalae</taxon>
        <taxon>rosids</taxon>
        <taxon>fabids</taxon>
        <taxon>Fabales</taxon>
        <taxon>Fabaceae</taxon>
        <taxon>Caesalpinioideae</taxon>
        <taxon>Cassia clade</taxon>
        <taxon>Senna</taxon>
    </lineage>
</organism>
<keyword evidence="1" id="KW-0862">Zinc</keyword>
<dbReference type="PROSITE" id="PS50158">
    <property type="entry name" value="ZF_CCHC"/>
    <property type="match status" value="1"/>
</dbReference>
<sequence length="149" mass="15863">MICFHCGRYGHTKDGCGEKKIFKTEGRSISSGPELYSDSRGIREWADWQPTKVKQGVTDGKQINLGKVAIGPSNTQQFNNPMFNYSGVSGGSFNRPGLGDVGLSSVHRAVANDPTGGLHTNPVGKQVRIGAFSSVKHTESSTAPPVQGT</sequence>
<dbReference type="InterPro" id="IPR001878">
    <property type="entry name" value="Znf_CCHC"/>
</dbReference>
<keyword evidence="1" id="KW-0863">Zinc-finger</keyword>